<evidence type="ECO:0008006" key="4">
    <source>
        <dbReference type="Google" id="ProtNLM"/>
    </source>
</evidence>
<dbReference type="EMBL" id="JAMQOL010000047">
    <property type="protein sequence ID" value="MCM4082207.1"/>
    <property type="molecule type" value="Genomic_DNA"/>
</dbReference>
<dbReference type="InterPro" id="IPR057895">
    <property type="entry name" value="Mom"/>
</dbReference>
<evidence type="ECO:0000256" key="1">
    <source>
        <dbReference type="SAM" id="MobiDB-lite"/>
    </source>
</evidence>
<comment type="caution">
    <text evidence="2">The sequence shown here is derived from an EMBL/GenBank/DDBJ whole genome shotgun (WGS) entry which is preliminary data.</text>
</comment>
<proteinExistence type="predicted"/>
<dbReference type="Proteomes" id="UP001523216">
    <property type="component" value="Unassembled WGS sequence"/>
</dbReference>
<feature type="region of interest" description="Disordered" evidence="1">
    <location>
        <begin position="255"/>
        <end position="280"/>
    </location>
</feature>
<organism evidence="2 3">
    <name type="scientific">Paractinoplanes hotanensis</name>
    <dbReference type="NCBI Taxonomy" id="2906497"/>
    <lineage>
        <taxon>Bacteria</taxon>
        <taxon>Bacillati</taxon>
        <taxon>Actinomycetota</taxon>
        <taxon>Actinomycetes</taxon>
        <taxon>Micromonosporales</taxon>
        <taxon>Micromonosporaceae</taxon>
        <taxon>Paractinoplanes</taxon>
    </lineage>
</organism>
<evidence type="ECO:0000313" key="2">
    <source>
        <dbReference type="EMBL" id="MCM4082207.1"/>
    </source>
</evidence>
<name>A0ABT0Y833_9ACTN</name>
<dbReference type="RefSeq" id="WP_251801927.1">
    <property type="nucleotide sequence ID" value="NZ_JAMQOL010000047.1"/>
</dbReference>
<keyword evidence="3" id="KW-1185">Reference proteome</keyword>
<dbReference type="Pfam" id="PF25680">
    <property type="entry name" value="Mom"/>
    <property type="match status" value="1"/>
</dbReference>
<reference evidence="2 3" key="1">
    <citation type="submission" date="2022-06" db="EMBL/GenBank/DDBJ databases">
        <title>Actinoplanes abujensis sp. nov., isolated from Nigerian arid soil.</title>
        <authorList>
            <person name="Ding P."/>
        </authorList>
    </citation>
    <scope>NUCLEOTIDE SEQUENCE [LARGE SCALE GENOMIC DNA]</scope>
    <source>
        <strain evidence="3">TRM88002</strain>
    </source>
</reference>
<sequence>MVAVETALYDSGWCLRTTERVPSWRHISEGGFNKRRYSVLSISEEVARAFVLLHHYSRSYPGRLAYGMFEKHHLVGVAVLGEPMHPRVITKPLPTLTNRTGAELSRVVLLNEVPANAESWFVRRVLRDAATHGLRGVVAFSDPMPRPAVGMPGHVGDFYRALGLSYCGRATGRTLTFLPDGTVFPDRSAQKIRGREQGALGQIRRLVALGATPPPPGLADTSWLRDALEEVGVRKVRHLGNHRFVARLGGRVTRRRTPLGLPSEPYPLTADPEPEELLHV</sequence>
<protein>
    <recommendedName>
        <fullName evidence="4">YitH acetyltransferase (GNAT) domain-containing protein</fullName>
    </recommendedName>
</protein>
<accession>A0ABT0Y833</accession>
<gene>
    <name evidence="2" type="ORF">LXN57_32040</name>
</gene>
<evidence type="ECO:0000313" key="3">
    <source>
        <dbReference type="Proteomes" id="UP001523216"/>
    </source>
</evidence>